<evidence type="ECO:0000313" key="2">
    <source>
        <dbReference type="Proteomes" id="UP000539538"/>
    </source>
</evidence>
<evidence type="ECO:0000313" key="1">
    <source>
        <dbReference type="EMBL" id="MBB4649675.1"/>
    </source>
</evidence>
<dbReference type="Proteomes" id="UP000539538">
    <property type="component" value="Unassembled WGS sequence"/>
</dbReference>
<dbReference type="EMBL" id="JACHOT010000001">
    <property type="protein sequence ID" value="MBB4649675.1"/>
    <property type="molecule type" value="Genomic_DNA"/>
</dbReference>
<gene>
    <name evidence="1" type="ORF">GGQ99_001397</name>
</gene>
<reference evidence="1 2" key="1">
    <citation type="submission" date="2020-08" db="EMBL/GenBank/DDBJ databases">
        <title>Genomic Encyclopedia of Type Strains, Phase IV (KMG-IV): sequencing the most valuable type-strain genomes for metagenomic binning, comparative biology and taxonomic classification.</title>
        <authorList>
            <person name="Goeker M."/>
        </authorList>
    </citation>
    <scope>NUCLEOTIDE SEQUENCE [LARGE SCALE GENOMIC DNA]</scope>
    <source>
        <strain evidence="1 2">DSM 7050</strain>
    </source>
</reference>
<protein>
    <submittedName>
        <fullName evidence="1">Uncharacterized protein</fullName>
    </submittedName>
</protein>
<sequence>MSKRGETIRLNHFGGLEDTAKYTTDLQDALALGRQIAGPRRASASR</sequence>
<keyword evidence="2" id="KW-1185">Reference proteome</keyword>
<comment type="caution">
    <text evidence="1">The sequence shown here is derived from an EMBL/GenBank/DDBJ whole genome shotgun (WGS) entry which is preliminary data.</text>
</comment>
<proteinExistence type="predicted"/>
<dbReference type="RefSeq" id="WP_246389436.1">
    <property type="nucleotide sequence ID" value="NZ_BAAAVZ010000003.1"/>
</dbReference>
<name>A0ABR6KZ04_9HYPH</name>
<organism evidence="1 2">
    <name type="scientific">Aminobacter niigataensis</name>
    <dbReference type="NCBI Taxonomy" id="83265"/>
    <lineage>
        <taxon>Bacteria</taxon>
        <taxon>Pseudomonadati</taxon>
        <taxon>Pseudomonadota</taxon>
        <taxon>Alphaproteobacteria</taxon>
        <taxon>Hyphomicrobiales</taxon>
        <taxon>Phyllobacteriaceae</taxon>
        <taxon>Aminobacter</taxon>
    </lineage>
</organism>
<accession>A0ABR6KZ04</accession>